<feature type="region of interest" description="Disordered" evidence="1">
    <location>
        <begin position="1"/>
        <end position="47"/>
    </location>
</feature>
<dbReference type="PANTHER" id="PTHR21467">
    <property type="entry name" value="PROTEIN PHOSPHATASE 4 REGULATORY SUBUNIT 4 PPP4R4"/>
    <property type="match status" value="1"/>
</dbReference>
<dbReference type="InterPro" id="IPR011989">
    <property type="entry name" value="ARM-like"/>
</dbReference>
<evidence type="ECO:0000313" key="3">
    <source>
        <dbReference type="Proteomes" id="UP000785679"/>
    </source>
</evidence>
<feature type="region of interest" description="Disordered" evidence="1">
    <location>
        <begin position="759"/>
        <end position="779"/>
    </location>
</feature>
<dbReference type="SUPFAM" id="SSF48371">
    <property type="entry name" value="ARM repeat"/>
    <property type="match status" value="1"/>
</dbReference>
<feature type="compositionally biased region" description="Gly residues" evidence="1">
    <location>
        <begin position="768"/>
        <end position="779"/>
    </location>
</feature>
<accession>A0A8J8P2F3</accession>
<dbReference type="EMBL" id="RRYP01001644">
    <property type="protein sequence ID" value="TNV85663.1"/>
    <property type="molecule type" value="Genomic_DNA"/>
</dbReference>
<proteinExistence type="predicted"/>
<name>A0A8J8P2F3_HALGN</name>
<organism evidence="2 3">
    <name type="scientific">Halteria grandinella</name>
    <dbReference type="NCBI Taxonomy" id="5974"/>
    <lineage>
        <taxon>Eukaryota</taxon>
        <taxon>Sar</taxon>
        <taxon>Alveolata</taxon>
        <taxon>Ciliophora</taxon>
        <taxon>Intramacronucleata</taxon>
        <taxon>Spirotrichea</taxon>
        <taxon>Stichotrichia</taxon>
        <taxon>Sporadotrichida</taxon>
        <taxon>Halteriidae</taxon>
        <taxon>Halteria</taxon>
    </lineage>
</organism>
<dbReference type="OrthoDB" id="294448at2759"/>
<dbReference type="AlphaFoldDB" id="A0A8J8P2F3"/>
<dbReference type="Gene3D" id="1.25.10.10">
    <property type="entry name" value="Leucine-rich Repeat Variant"/>
    <property type="match status" value="1"/>
</dbReference>
<feature type="compositionally biased region" description="Polar residues" evidence="1">
    <location>
        <begin position="1"/>
        <end position="20"/>
    </location>
</feature>
<dbReference type="InterPro" id="IPR039918">
    <property type="entry name" value="PPP4R4"/>
</dbReference>
<comment type="caution">
    <text evidence="2">The sequence shown here is derived from an EMBL/GenBank/DDBJ whole genome shotgun (WGS) entry which is preliminary data.</text>
</comment>
<feature type="compositionally biased region" description="Polar residues" evidence="1">
    <location>
        <begin position="256"/>
        <end position="265"/>
    </location>
</feature>
<sequence length="779" mass="88075">MTQSQPPNATTAPPTIQLQKSGTRSGSAVSTTSSQSTKQKQASSLMVQPAVAPSKLMKTPAFFEANEKKLTYEISEEELKKYSLPEDISEVEKCKLLIGKKGEMKLQAYVFKNHERIFRDNEENQDEIIPVLLKSVEKECEEFQIEAGECFAQMLKTHSKMDPQVSSYLHKPSLLAQVHEMSCKMLKTWSQNILKAWMRVFIRTYRKLQYDSDHKQLLTASFTLAMTLNDKQQPLPTKIVGAFIVGKLSFLFRDPLQSQNSSPSKSPRRGRTLRQGGGSYTIQTYQSWLGRFKQICYDINWEVREQIAMQFARVMQNLGVQKACHDVNSILKEIEDLIEDEEEDVVCSILDSAVKIMQFLLSQMAHDGPMIEKYISPILGKILTLMANKQKIGIGQALSAPKVNDRLMKISGELVHMIACEFMVCFEGHITDALFGTICEFAKEQINLAFTNRENFIKTAETTAISLNEDSSPSDTPKAGPPPIQGPEILKNFVYNAPSYALDLPKEIFASQMLPLIMKLFEYPVQTFQCQFLQTLPAVITASKDDQARTELISKLDETLSKALEDKCLPLLTASLKELHLLYSDYHNSDCDQFFESTACYSHLLKRLQSPKLLALMCSKDWRVYEVYLGHIRNIVEVVEAPGGYFGKSGLMVAMLKTLKKHLSERNRKQIIAIVIACLTKNCSNQLRNDIHNYINIDLASSRAQTERAIFVEFCAEISKHISRRYFAEAFLESYVSLIQQERHLTVLISLIKHLPQEPTEAKAGDSEGNGGRGVPTHN</sequence>
<dbReference type="Proteomes" id="UP000785679">
    <property type="component" value="Unassembled WGS sequence"/>
</dbReference>
<keyword evidence="3" id="KW-1185">Reference proteome</keyword>
<evidence type="ECO:0000313" key="2">
    <source>
        <dbReference type="EMBL" id="TNV85663.1"/>
    </source>
</evidence>
<evidence type="ECO:0000256" key="1">
    <source>
        <dbReference type="SAM" id="MobiDB-lite"/>
    </source>
</evidence>
<dbReference type="InterPro" id="IPR016024">
    <property type="entry name" value="ARM-type_fold"/>
</dbReference>
<reference evidence="2" key="1">
    <citation type="submission" date="2019-06" db="EMBL/GenBank/DDBJ databases">
        <authorList>
            <person name="Zheng W."/>
        </authorList>
    </citation>
    <scope>NUCLEOTIDE SEQUENCE</scope>
    <source>
        <strain evidence="2">QDHG01</strain>
    </source>
</reference>
<dbReference type="PANTHER" id="PTHR21467:SF0">
    <property type="entry name" value="SERINE_THREONINE-PROTEIN PHOSPHATASE 4 REGULATORY SUBUNIT 4"/>
    <property type="match status" value="1"/>
</dbReference>
<feature type="compositionally biased region" description="Low complexity" evidence="1">
    <location>
        <begin position="21"/>
        <end position="44"/>
    </location>
</feature>
<feature type="region of interest" description="Disordered" evidence="1">
    <location>
        <begin position="256"/>
        <end position="277"/>
    </location>
</feature>
<gene>
    <name evidence="2" type="ORF">FGO68_gene13354</name>
</gene>
<protein>
    <submittedName>
        <fullName evidence="2">Uncharacterized protein</fullName>
    </submittedName>
</protein>